<feature type="region of interest" description="Disordered" evidence="7">
    <location>
        <begin position="383"/>
        <end position="427"/>
    </location>
</feature>
<feature type="region of interest" description="Disordered" evidence="7">
    <location>
        <begin position="445"/>
        <end position="471"/>
    </location>
</feature>
<evidence type="ECO:0000259" key="8">
    <source>
        <dbReference type="SMART" id="SM00562"/>
    </source>
</evidence>
<organism evidence="9 10">
    <name type="scientific">Mauremys mutica</name>
    <name type="common">yellowpond turtle</name>
    <dbReference type="NCBI Taxonomy" id="74926"/>
    <lineage>
        <taxon>Eukaryota</taxon>
        <taxon>Metazoa</taxon>
        <taxon>Chordata</taxon>
        <taxon>Craniata</taxon>
        <taxon>Vertebrata</taxon>
        <taxon>Euteleostomi</taxon>
        <taxon>Archelosauria</taxon>
        <taxon>Testudinata</taxon>
        <taxon>Testudines</taxon>
        <taxon>Cryptodira</taxon>
        <taxon>Durocryptodira</taxon>
        <taxon>Testudinoidea</taxon>
        <taxon>Geoemydidae</taxon>
        <taxon>Geoemydinae</taxon>
        <taxon>Mauremys</taxon>
    </lineage>
</organism>
<evidence type="ECO:0000313" key="10">
    <source>
        <dbReference type="Proteomes" id="UP000827986"/>
    </source>
</evidence>
<dbReference type="PANTHER" id="PTHR35977:SF1">
    <property type="entry name" value="DYNEIN AXONEMAL ASSEMBLY FACTOR 8"/>
    <property type="match status" value="1"/>
</dbReference>
<dbReference type="GO" id="GO:0120293">
    <property type="term" value="C:dynein axonemal particle"/>
    <property type="evidence" value="ECO:0007669"/>
    <property type="project" value="UniProtKB-SubCell"/>
</dbReference>
<dbReference type="PANTHER" id="PTHR35977">
    <property type="entry name" value="CHROMOSOME 16 OPEN READING FRAME 71"/>
    <property type="match status" value="1"/>
</dbReference>
<dbReference type="Proteomes" id="UP000827986">
    <property type="component" value="Unassembled WGS sequence"/>
</dbReference>
<feature type="domain" description="Nucleoside diphosphate kinase-like" evidence="8">
    <location>
        <begin position="1399"/>
        <end position="1539"/>
    </location>
</feature>
<dbReference type="InterPro" id="IPR031531">
    <property type="entry name" value="DNAAF8"/>
</dbReference>
<name>A0A9D3XMU7_9SAUR</name>
<evidence type="ECO:0000256" key="1">
    <source>
        <dbReference type="ARBA" id="ARBA00022490"/>
    </source>
</evidence>
<dbReference type="SUPFAM" id="SSF54919">
    <property type="entry name" value="Nucleoside diphosphate kinase, NDK"/>
    <property type="match status" value="3"/>
</dbReference>
<evidence type="ECO:0000256" key="3">
    <source>
        <dbReference type="ARBA" id="ARBA00024190"/>
    </source>
</evidence>
<evidence type="ECO:0000256" key="7">
    <source>
        <dbReference type="SAM" id="MobiDB-lite"/>
    </source>
</evidence>
<protein>
    <recommendedName>
        <fullName evidence="4">Dynein axonemal assembly factor 8</fullName>
    </recommendedName>
    <alternativeName>
        <fullName evidence="5">Dynein axonemal-associated protein 1</fullName>
    </alternativeName>
</protein>
<dbReference type="Pfam" id="PF15773">
    <property type="entry name" value="DAAP1"/>
    <property type="match status" value="1"/>
</dbReference>
<dbReference type="InterPro" id="IPR036850">
    <property type="entry name" value="NDK-like_dom_sf"/>
</dbReference>
<proteinExistence type="inferred from homology"/>
<sequence length="1738" mass="193396">MASEGQSQEREDPSEDLTTHFRGNRTSHWGAILSAVKDQIPSLDSDTSASDCDEDGELFIFQRDLPNLIPDLSEELTDLSPGDPDMQQILESVGHSRETWNGDLESSDLQKEMDVTQAVGRENVPLVRDQTPAFANLTEEISSQQRAVLADPTDQTLRGKELGNEKDRETEGFWTNKVLSMKEPYFLDANNSQERRKMIETKILSKVTLEAPSGDGGKSELKTKSPLETISDNLERITKAENEQGATSAEHPRGLMLFSLQDIEKWDLDKILEDLEEQKDSRTHSEEPALPSKDHKALIARSQSRLMEKLEELCAKQSKALSPHHRKPLATLAHFQEHQGDQKEVVFPPPPQSCRSMDMPELQCTAEPPTVYIDLRDAKPHRSALPSVENQSLNDSSTEDEEDTTVKDEQKTKERMEDSSQGPWDCTGKSLLLQQLRNFRKEASQPLANEASKQVLRDEGASQDLESPEEMGTLKIRRKRYLRVRGEANKVTSRWLVRSDSQRGSPALPNHVKHGADPSRENQKETEDTLRSGSAPETPLNKAAESSRAEESLRELSLKEKQMKEKHRRQRLQEQLERLQPQHSVTGKQPMAEKTPVLFHLEASYLPAINTLPSADSANGEKLLMTIWLASCGQVATCGQHSGRFPDTVLTAASIYQALVTWLLSLTMTDPNKVKSCPDPAQLEVIGENPIEVPPSKVKGGRKAPFQVLGLQQVWREDGLALYACLIPAEESPAQNSTKIRKHKAKEALRGTSIFYQQMSTYLSHTWLPNVIWWSRELTSRLQNQLYPLLPEIPAVRLNCITAINPDPKAVEKAFAMPAGFYWQTVETDEKYFPNSSDIGASADIDTEVAVALLFETLLRTPLAVHHMLQLILSSGLDICGLRLLYPQHSVLLASTDKLPSAYAPEAGKAPPVLALGLRGPKARSTLQDIIGPSDPQLASMTDCGSINAIYCRSQAEPLAYLPHTDSRVHRELCLLFGGRACCDEVLHVGVQNPACKYNKSRPQSPSSNRANADQERADLQDMALSRPPATLVSTTKGDVILVVSPAVPPHAYGDVISTCTQRGFTLQGIKQLRLSPKRAIMLSMTTSQMAVFCPNKTSSSPDRRSSREELPAEPRLHCLILLLRKENAGHHVPAFVKGLMNELAERGLLGEVRSNLPPSAELEPALCIHVAPYTDSLLQTLGGNLSAVPDSCNVPLDLLCHRTYALDPEMEQVVILTLIGKEAMKSAGHLLCQILHPGFQKQAQNPEGLDPGFELLSLKWLPHLTRSQAKEVTPFEVGDTSWQRSINMLMSSPALICALRRVNAFGVLAETLKKLTLLGDKPSTNTSDLQRVMALTPEMAFRQAVLFFTEKEFIPDCKRRPAMKYLPPYGRSSRAEGGETRRGYAESLFTYMQAGAQLLCTVLLIKPGVWARSLARILRKLDLEKFSLVGMKHISLKPDIVLGLLSSEAKQEPAILEAHCSYLSSGSSLVLCLQRENAVKKLVDLLGPEDPTLAQTLDPCLWRAQYGASSIQNGFYGSRSYHAAVRDMKLFFPEGLCCADWRVLKEEEICNMKCDPIVRPEISKRRRIVKHETRRQLNFLGSKQQHSLNLPLLDTLCQTTCLILPRIILRGSERPPYLGLLDQLIGRDFTVTGVRLTVLDKSQAYLISETLSTEGCNVSTMCSLLDGACLVVAAQRDNAVICFDSLLDSGRWQKQAVLDCMQHLLYPQTEKQAEELLCCLFDSLTSDSFYRIETQDS</sequence>
<comment type="subcellular location">
    <subcellularLocation>
        <location evidence="3">Dynein axonemal particle</location>
    </subcellularLocation>
</comment>
<feature type="compositionally biased region" description="Basic and acidic residues" evidence="7">
    <location>
        <begin position="545"/>
        <end position="563"/>
    </location>
</feature>
<comment type="caution">
    <text evidence="6">Lacks conserved residue(s) required for the propagation of feature annotation.</text>
</comment>
<feature type="region of interest" description="Disordered" evidence="7">
    <location>
        <begin position="495"/>
        <end position="588"/>
    </location>
</feature>
<accession>A0A9D3XMU7</accession>
<evidence type="ECO:0000256" key="5">
    <source>
        <dbReference type="ARBA" id="ARBA00030565"/>
    </source>
</evidence>
<evidence type="ECO:0000313" key="9">
    <source>
        <dbReference type="EMBL" id="KAH1183514.1"/>
    </source>
</evidence>
<dbReference type="PROSITE" id="PS51374">
    <property type="entry name" value="NDPK_LIKE"/>
    <property type="match status" value="1"/>
</dbReference>
<comment type="caution">
    <text evidence="9">The sequence shown here is derived from an EMBL/GenBank/DDBJ whole genome shotgun (WGS) entry which is preliminary data.</text>
</comment>
<gene>
    <name evidence="9" type="ORF">KIL84_014130</name>
</gene>
<dbReference type="Pfam" id="PF00334">
    <property type="entry name" value="NDK"/>
    <property type="match status" value="1"/>
</dbReference>
<dbReference type="GO" id="GO:0070840">
    <property type="term" value="F:dynein complex binding"/>
    <property type="evidence" value="ECO:0007669"/>
    <property type="project" value="InterPro"/>
</dbReference>
<feature type="compositionally biased region" description="Basic and acidic residues" evidence="7">
    <location>
        <begin position="404"/>
        <end position="418"/>
    </location>
</feature>
<comment type="function">
    <text evidence="2">In cyliated cells, dynein axonemal particle-specific protein required for deployment of ODA to the axoneme. Interacts with outer dynein arm (ODA) subunits.</text>
</comment>
<evidence type="ECO:0000256" key="6">
    <source>
        <dbReference type="PROSITE-ProRule" id="PRU00706"/>
    </source>
</evidence>
<keyword evidence="10" id="KW-1185">Reference proteome</keyword>
<feature type="region of interest" description="Disordered" evidence="7">
    <location>
        <begin position="997"/>
        <end position="1017"/>
    </location>
</feature>
<dbReference type="EMBL" id="JAHDVG010000465">
    <property type="protein sequence ID" value="KAH1183514.1"/>
    <property type="molecule type" value="Genomic_DNA"/>
</dbReference>
<evidence type="ECO:0000256" key="2">
    <source>
        <dbReference type="ARBA" id="ARBA00024177"/>
    </source>
</evidence>
<evidence type="ECO:0000256" key="4">
    <source>
        <dbReference type="ARBA" id="ARBA00024428"/>
    </source>
</evidence>
<dbReference type="SMART" id="SM00562">
    <property type="entry name" value="NDK"/>
    <property type="match status" value="1"/>
</dbReference>
<keyword evidence="1" id="KW-0963">Cytoplasm</keyword>
<dbReference type="InterPro" id="IPR034907">
    <property type="entry name" value="NDK-like_dom"/>
</dbReference>
<feature type="compositionally biased region" description="Polar residues" evidence="7">
    <location>
        <begin position="1001"/>
        <end position="1012"/>
    </location>
</feature>
<feature type="compositionally biased region" description="Basic and acidic residues" evidence="7">
    <location>
        <begin position="514"/>
        <end position="530"/>
    </location>
</feature>
<feature type="region of interest" description="Disordered" evidence="7">
    <location>
        <begin position="1"/>
        <end position="23"/>
    </location>
</feature>
<dbReference type="Gene3D" id="3.30.70.141">
    <property type="entry name" value="Nucleoside diphosphate kinase-like domain"/>
    <property type="match status" value="2"/>
</dbReference>
<comment type="similarity">
    <text evidence="6">Belongs to the NDK family.</text>
</comment>
<reference evidence="9" key="1">
    <citation type="submission" date="2021-09" db="EMBL/GenBank/DDBJ databases">
        <title>The genome of Mauremys mutica provides insights into the evolution of semi-aquatic lifestyle.</title>
        <authorList>
            <person name="Gong S."/>
            <person name="Gao Y."/>
        </authorList>
    </citation>
    <scope>NUCLEOTIDE SEQUENCE</scope>
    <source>
        <strain evidence="9">MM-2020</strain>
        <tissue evidence="9">Muscle</tissue>
    </source>
</reference>